<dbReference type="AlphaFoldDB" id="A0A0D2H989"/>
<protein>
    <submittedName>
        <fullName evidence="9">Aspartate-tRNA ligase</fullName>
    </submittedName>
</protein>
<dbReference type="InterPro" id="IPR004364">
    <property type="entry name" value="Aa-tRNA-synt_II"/>
</dbReference>
<dbReference type="GeneID" id="25293086"/>
<dbReference type="GO" id="GO:0006422">
    <property type="term" value="P:aspartyl-tRNA aminoacylation"/>
    <property type="evidence" value="ECO:0007669"/>
    <property type="project" value="TreeGrafter"/>
</dbReference>
<reference evidence="9 10" key="1">
    <citation type="submission" date="2015-01" db="EMBL/GenBank/DDBJ databases">
        <title>The Genome Sequence of Rhinocladiella mackenzie CBS 650.93.</title>
        <authorList>
            <consortium name="The Broad Institute Genomics Platform"/>
            <person name="Cuomo C."/>
            <person name="de Hoog S."/>
            <person name="Gorbushina A."/>
            <person name="Stielow B."/>
            <person name="Teixiera M."/>
            <person name="Abouelleil A."/>
            <person name="Chapman S.B."/>
            <person name="Priest M."/>
            <person name="Young S.K."/>
            <person name="Wortman J."/>
            <person name="Nusbaum C."/>
            <person name="Birren B."/>
        </authorList>
    </citation>
    <scope>NUCLEOTIDE SEQUENCE [LARGE SCALE GENOMIC DNA]</scope>
    <source>
        <strain evidence="9 10">CBS 650.93</strain>
    </source>
</reference>
<gene>
    <name evidence="9" type="ORF">Z518_05015</name>
</gene>
<dbReference type="HOGENOM" id="CLU_014330_2_1_1"/>
<dbReference type="OrthoDB" id="439710at2759"/>
<name>A0A0D2H989_9EURO</name>
<dbReference type="InterPro" id="IPR004524">
    <property type="entry name" value="Asp-tRNA-ligase_1"/>
</dbReference>
<evidence type="ECO:0000259" key="8">
    <source>
        <dbReference type="PROSITE" id="PS50862"/>
    </source>
</evidence>
<evidence type="ECO:0000313" key="10">
    <source>
        <dbReference type="Proteomes" id="UP000053617"/>
    </source>
</evidence>
<keyword evidence="6" id="KW-0030">Aminoacyl-tRNA synthetase</keyword>
<dbReference type="Proteomes" id="UP000053617">
    <property type="component" value="Unassembled WGS sequence"/>
</dbReference>
<evidence type="ECO:0000256" key="6">
    <source>
        <dbReference type="ARBA" id="ARBA00023146"/>
    </source>
</evidence>
<keyword evidence="4" id="KW-0067">ATP-binding</keyword>
<dbReference type="GO" id="GO:0005524">
    <property type="term" value="F:ATP binding"/>
    <property type="evidence" value="ECO:0007669"/>
    <property type="project" value="UniProtKB-KW"/>
</dbReference>
<evidence type="ECO:0000313" key="9">
    <source>
        <dbReference type="EMBL" id="KIX07038.1"/>
    </source>
</evidence>
<dbReference type="PROSITE" id="PS50862">
    <property type="entry name" value="AA_TRNA_LIGASE_II"/>
    <property type="match status" value="1"/>
</dbReference>
<evidence type="ECO:0000256" key="7">
    <source>
        <dbReference type="SAM" id="MobiDB-lite"/>
    </source>
</evidence>
<dbReference type="GO" id="GO:0004815">
    <property type="term" value="F:aspartate-tRNA ligase activity"/>
    <property type="evidence" value="ECO:0007669"/>
    <property type="project" value="TreeGrafter"/>
</dbReference>
<dbReference type="Gene3D" id="3.30.930.10">
    <property type="entry name" value="Bira Bifunctional Protein, Domain 2"/>
    <property type="match status" value="1"/>
</dbReference>
<feature type="compositionally biased region" description="Basic and acidic residues" evidence="7">
    <location>
        <begin position="164"/>
        <end position="184"/>
    </location>
</feature>
<feature type="compositionally biased region" description="Polar residues" evidence="7">
    <location>
        <begin position="78"/>
        <end position="90"/>
    </location>
</feature>
<evidence type="ECO:0000256" key="5">
    <source>
        <dbReference type="ARBA" id="ARBA00022917"/>
    </source>
</evidence>
<dbReference type="InterPro" id="IPR002312">
    <property type="entry name" value="Asp/Asn-tRNA-synth_IIb"/>
</dbReference>
<organism evidence="9 10">
    <name type="scientific">Rhinocladiella mackenziei CBS 650.93</name>
    <dbReference type="NCBI Taxonomy" id="1442369"/>
    <lineage>
        <taxon>Eukaryota</taxon>
        <taxon>Fungi</taxon>
        <taxon>Dikarya</taxon>
        <taxon>Ascomycota</taxon>
        <taxon>Pezizomycotina</taxon>
        <taxon>Eurotiomycetes</taxon>
        <taxon>Chaetothyriomycetidae</taxon>
        <taxon>Chaetothyriales</taxon>
        <taxon>Herpotrichiellaceae</taxon>
        <taxon>Rhinocladiella</taxon>
    </lineage>
</organism>
<dbReference type="VEuPathDB" id="FungiDB:Z518_05015"/>
<comment type="similarity">
    <text evidence="1">Belongs to the class-II aminoacyl-tRNA synthetase family. Type 1 subfamily.</text>
</comment>
<evidence type="ECO:0000256" key="2">
    <source>
        <dbReference type="ARBA" id="ARBA00022598"/>
    </source>
</evidence>
<dbReference type="STRING" id="1442369.A0A0D2H989"/>
<dbReference type="InterPro" id="IPR006195">
    <property type="entry name" value="aa-tRNA-synth_II"/>
</dbReference>
<dbReference type="NCBIfam" id="TIGR00459">
    <property type="entry name" value="aspS_bact"/>
    <property type="match status" value="1"/>
</dbReference>
<feature type="compositionally biased region" description="Basic and acidic residues" evidence="7">
    <location>
        <begin position="63"/>
        <end position="77"/>
    </location>
</feature>
<dbReference type="PRINTS" id="PR01042">
    <property type="entry name" value="TRNASYNTHASP"/>
</dbReference>
<keyword evidence="2 9" id="KW-0436">Ligase</keyword>
<dbReference type="PANTHER" id="PTHR22594">
    <property type="entry name" value="ASPARTYL/LYSYL-TRNA SYNTHETASE"/>
    <property type="match status" value="1"/>
</dbReference>
<dbReference type="GO" id="GO:0005739">
    <property type="term" value="C:mitochondrion"/>
    <property type="evidence" value="ECO:0007669"/>
    <property type="project" value="TreeGrafter"/>
</dbReference>
<feature type="domain" description="Aminoacyl-transfer RNA synthetases class-II family profile" evidence="8">
    <location>
        <begin position="299"/>
        <end position="765"/>
    </location>
</feature>
<feature type="region of interest" description="Disordered" evidence="7">
    <location>
        <begin position="204"/>
        <end position="237"/>
    </location>
</feature>
<dbReference type="InterPro" id="IPR004115">
    <property type="entry name" value="GAD-like_sf"/>
</dbReference>
<dbReference type="HAMAP" id="MF_00044">
    <property type="entry name" value="Asp_tRNA_synth_type1"/>
    <property type="match status" value="1"/>
</dbReference>
<proteinExistence type="inferred from homology"/>
<dbReference type="Gene3D" id="3.30.1360.30">
    <property type="entry name" value="GAD-like domain"/>
    <property type="match status" value="1"/>
</dbReference>
<feature type="region of interest" description="Disordered" evidence="7">
    <location>
        <begin position="153"/>
        <end position="184"/>
    </location>
</feature>
<keyword evidence="3" id="KW-0547">Nucleotide-binding</keyword>
<feature type="region of interest" description="Disordered" evidence="7">
    <location>
        <begin position="50"/>
        <end position="110"/>
    </location>
</feature>
<sequence length="794" mass="88591">MILQRPITRAWHLRESYIEISRYIRVQLQQRRTASIHPSRRLTLCQRYSSTTTARDDAGEDLNEGRPPRFPGRDVKTTRTPNLSKEQYQSLARFERSNPNSLPSTDHPDDQNHVQIFGFLTSQRSIKGFDFLQLVDPRLELAVQVVLATATPAAPKDGQSGQQQRDDSDSKLESTKSENRDSLDTRLNVAESIKAHTPVQIVGSIVQRPAPSKKGAWSKPSVGSQDGSQQREEKHEATVRKLDPFVGMVDLISHVEIRAHSIKVLNSFPPDTIAQCDTAFPPELRHLQFRTDHDLRYRIRLRAKVSAKIREHMLRMGFDEIETPLLFKSTPEGAREFIVPTRKKGMAYALPQSPQQYKQVLMASGISRYFQLAKCFRDEDLRADRQPEFTQFDLEMSFAGGTQVMTAIENILVNSIWPNVPNIPPLCNPDLKGPSVIPNHSPGLNSWTFPQLTYETALSRYGSDKPDTRLGSEIHRIDDWLPGHVKGMLTSLDDPIVEMVKIDMQGCDPVESGRFIKSFLDAPSSHVYVRNVDGIPGVAVYDPKKPLTGLASFGYDGAARVEEHFHPRPGDIFIVQARPKARFVGGSTVLGNLRRDIYQAAISQELIPAPSGFSPLWVTDFPLFSPVQESEPGQGGLAGICSTHHPFTAPKQGQDLSMLVTSPLDVIGDHYDLVINGVEVGGGSRRIHTADMQEFVLREVLKMKPERVEDFRHLLNALKSGCPPHAGFALGFDRLMAMLTDRTSVRDVIAFPKYTDGQDKFVGSPSALTQGQLATYHLTFTDGPADNSFSPSPV</sequence>
<keyword evidence="10" id="KW-1185">Reference proteome</keyword>
<dbReference type="RefSeq" id="XP_013274174.1">
    <property type="nucleotide sequence ID" value="XM_013418720.1"/>
</dbReference>
<dbReference type="SUPFAM" id="SSF55681">
    <property type="entry name" value="Class II aaRS and biotin synthetases"/>
    <property type="match status" value="1"/>
</dbReference>
<dbReference type="InterPro" id="IPR045864">
    <property type="entry name" value="aa-tRNA-synth_II/BPL/LPL"/>
</dbReference>
<dbReference type="Pfam" id="PF00152">
    <property type="entry name" value="tRNA-synt_2"/>
    <property type="match status" value="1"/>
</dbReference>
<dbReference type="EMBL" id="KN847477">
    <property type="protein sequence ID" value="KIX07038.1"/>
    <property type="molecule type" value="Genomic_DNA"/>
</dbReference>
<evidence type="ECO:0000256" key="4">
    <source>
        <dbReference type="ARBA" id="ARBA00022840"/>
    </source>
</evidence>
<evidence type="ECO:0000256" key="3">
    <source>
        <dbReference type="ARBA" id="ARBA00022741"/>
    </source>
</evidence>
<evidence type="ECO:0000256" key="1">
    <source>
        <dbReference type="ARBA" id="ARBA00006303"/>
    </source>
</evidence>
<dbReference type="PANTHER" id="PTHR22594:SF5">
    <property type="entry name" value="ASPARTATE--TRNA LIGASE, MITOCHONDRIAL"/>
    <property type="match status" value="1"/>
</dbReference>
<keyword evidence="5" id="KW-0648">Protein biosynthesis</keyword>
<accession>A0A0D2H989</accession>